<dbReference type="EMBL" id="CAJPDQ010000006">
    <property type="protein sequence ID" value="CAF9911525.1"/>
    <property type="molecule type" value="Genomic_DNA"/>
</dbReference>
<dbReference type="OrthoDB" id="62at2759"/>
<dbReference type="GO" id="GO:0034657">
    <property type="term" value="C:GID complex"/>
    <property type="evidence" value="ECO:0007669"/>
    <property type="project" value="TreeGrafter"/>
</dbReference>
<feature type="region of interest" description="Disordered" evidence="2">
    <location>
        <begin position="1"/>
        <end position="35"/>
    </location>
</feature>
<dbReference type="InterPro" id="IPR018618">
    <property type="entry name" value="GID4/10-like"/>
</dbReference>
<comment type="similarity">
    <text evidence="1">Belongs to the GID4/VID24 family.</text>
</comment>
<feature type="compositionally biased region" description="Polar residues" evidence="2">
    <location>
        <begin position="325"/>
        <end position="340"/>
    </location>
</feature>
<evidence type="ECO:0000313" key="3">
    <source>
        <dbReference type="EMBL" id="CAF9911525.1"/>
    </source>
</evidence>
<feature type="region of interest" description="Disordered" evidence="2">
    <location>
        <begin position="53"/>
        <end position="108"/>
    </location>
</feature>
<proteinExistence type="inferred from homology"/>
<dbReference type="GO" id="GO:0043161">
    <property type="term" value="P:proteasome-mediated ubiquitin-dependent protein catabolic process"/>
    <property type="evidence" value="ECO:0007669"/>
    <property type="project" value="TreeGrafter"/>
</dbReference>
<feature type="region of interest" description="Disordered" evidence="2">
    <location>
        <begin position="319"/>
        <end position="340"/>
    </location>
</feature>
<keyword evidence="4" id="KW-1185">Reference proteome</keyword>
<dbReference type="Pfam" id="PF09783">
    <property type="entry name" value="Vac_ImportDeg"/>
    <property type="match status" value="1"/>
</dbReference>
<dbReference type="PANTHER" id="PTHR14534:SF3">
    <property type="entry name" value="GID COMPLEX SUBUNIT 4 HOMOLOG"/>
    <property type="match status" value="1"/>
</dbReference>
<organism evidence="3 4">
    <name type="scientific">Gomphillus americanus</name>
    <dbReference type="NCBI Taxonomy" id="1940652"/>
    <lineage>
        <taxon>Eukaryota</taxon>
        <taxon>Fungi</taxon>
        <taxon>Dikarya</taxon>
        <taxon>Ascomycota</taxon>
        <taxon>Pezizomycotina</taxon>
        <taxon>Lecanoromycetes</taxon>
        <taxon>OSLEUM clade</taxon>
        <taxon>Ostropomycetidae</taxon>
        <taxon>Ostropales</taxon>
        <taxon>Graphidaceae</taxon>
        <taxon>Gomphilloideae</taxon>
        <taxon>Gomphillus</taxon>
    </lineage>
</organism>
<dbReference type="GO" id="GO:0007039">
    <property type="term" value="P:protein catabolic process in the vacuole"/>
    <property type="evidence" value="ECO:0007669"/>
    <property type="project" value="TreeGrafter"/>
</dbReference>
<reference evidence="3" key="1">
    <citation type="submission" date="2021-03" db="EMBL/GenBank/DDBJ databases">
        <authorList>
            <person name="Tagirdzhanova G."/>
        </authorList>
    </citation>
    <scope>NUCLEOTIDE SEQUENCE</scope>
</reference>
<protein>
    <submittedName>
        <fullName evidence="3">Uncharacterized protein</fullName>
    </submittedName>
</protein>
<sequence length="461" mass="52713">MPPANSPSPMDDLLTQGGPFTTSTRLPIIRTGDDGDAQISNWRELLARVVDQSHDTSQGLHEDVDVHSRRTTNRRPANTRRSERTQPSMYRGWAPGTTELDHPARSTLQRPLSSHFELHPNPLSRSTATRRYLRELERNQQPTRENMFNATSNALDGDATETTQYRRVRDAAATRSPSNSLRTNALLEAARRQHRLESLRDRIRNFTDARAQEHEQYLEQIEILDEYTRLTNDYGILNQEIPPTNEHLQAALDEHRSTKLLQEGIKYTDDMRGRLSGSPIEPPPSSWLRPGACFLGQQQANNPRSRQSLRRQQVERLLEGIDGSPTDQSNRQIMTSTGSEQSGDWWPVKVKITSIDYKTMVLTGTMEAFNVSKTKGTATGQESTVANITTYLEGEIIDFHKHALRTTNFKAGSMIDSTYWRKLEPFKSLNNTEIVDGLRDAEWIREHIVRDWILMRWKGMV</sequence>
<evidence type="ECO:0000256" key="2">
    <source>
        <dbReference type="SAM" id="MobiDB-lite"/>
    </source>
</evidence>
<dbReference type="GO" id="GO:0005773">
    <property type="term" value="C:vacuole"/>
    <property type="evidence" value="ECO:0007669"/>
    <property type="project" value="GOC"/>
</dbReference>
<name>A0A8H3ID03_9LECA</name>
<dbReference type="Proteomes" id="UP000664169">
    <property type="component" value="Unassembled WGS sequence"/>
</dbReference>
<dbReference type="GO" id="GO:0045721">
    <property type="term" value="P:negative regulation of gluconeogenesis"/>
    <property type="evidence" value="ECO:0007669"/>
    <property type="project" value="TreeGrafter"/>
</dbReference>
<accession>A0A8H3ID03</accession>
<dbReference type="GO" id="GO:0006623">
    <property type="term" value="P:protein targeting to vacuole"/>
    <property type="evidence" value="ECO:0007669"/>
    <property type="project" value="TreeGrafter"/>
</dbReference>
<dbReference type="PANTHER" id="PTHR14534">
    <property type="entry name" value="VACUOLAR IMPORT AND DEGRADATION PROTEIN 24"/>
    <property type="match status" value="1"/>
</dbReference>
<gene>
    <name evidence="3" type="ORF">GOMPHAMPRED_007437</name>
</gene>
<evidence type="ECO:0000313" key="4">
    <source>
        <dbReference type="Proteomes" id="UP000664169"/>
    </source>
</evidence>
<dbReference type="AlphaFoldDB" id="A0A8H3ID03"/>
<comment type="caution">
    <text evidence="3">The sequence shown here is derived from an EMBL/GenBank/DDBJ whole genome shotgun (WGS) entry which is preliminary data.</text>
</comment>
<evidence type="ECO:0000256" key="1">
    <source>
        <dbReference type="ARBA" id="ARBA00061469"/>
    </source>
</evidence>